<dbReference type="InterPro" id="IPR001841">
    <property type="entry name" value="Znf_RING"/>
</dbReference>
<reference evidence="12" key="2">
    <citation type="journal article" date="2020" name="Nat. Commun.">
        <title>Large-scale genome sequencing of mycorrhizal fungi provides insights into the early evolution of symbiotic traits.</title>
        <authorList>
            <person name="Miyauchi S."/>
            <person name="Kiss E."/>
            <person name="Kuo A."/>
            <person name="Drula E."/>
            <person name="Kohler A."/>
            <person name="Sanchez-Garcia M."/>
            <person name="Morin E."/>
            <person name="Andreopoulos B."/>
            <person name="Barry K.W."/>
            <person name="Bonito G."/>
            <person name="Buee M."/>
            <person name="Carver A."/>
            <person name="Chen C."/>
            <person name="Cichocki N."/>
            <person name="Clum A."/>
            <person name="Culley D."/>
            <person name="Crous P.W."/>
            <person name="Fauchery L."/>
            <person name="Girlanda M."/>
            <person name="Hayes R.D."/>
            <person name="Keri Z."/>
            <person name="LaButti K."/>
            <person name="Lipzen A."/>
            <person name="Lombard V."/>
            <person name="Magnuson J."/>
            <person name="Maillard F."/>
            <person name="Murat C."/>
            <person name="Nolan M."/>
            <person name="Ohm R.A."/>
            <person name="Pangilinan J."/>
            <person name="Pereira M.F."/>
            <person name="Perotto S."/>
            <person name="Peter M."/>
            <person name="Pfister S."/>
            <person name="Riley R."/>
            <person name="Sitrit Y."/>
            <person name="Stielow J.B."/>
            <person name="Szollosi G."/>
            <person name="Zifcakova L."/>
            <person name="Stursova M."/>
            <person name="Spatafora J.W."/>
            <person name="Tedersoo L."/>
            <person name="Vaario L.M."/>
            <person name="Yamada A."/>
            <person name="Yan M."/>
            <person name="Wang P."/>
            <person name="Xu J."/>
            <person name="Bruns T."/>
            <person name="Baldrian P."/>
            <person name="Vilgalys R."/>
            <person name="Dunand C."/>
            <person name="Henrissat B."/>
            <person name="Grigoriev I.V."/>
            <person name="Hibbett D."/>
            <person name="Nagy L.G."/>
            <person name="Martin F.M."/>
        </authorList>
    </citation>
    <scope>NUCLEOTIDE SEQUENCE</scope>
    <source>
        <strain evidence="12">Prilba</strain>
    </source>
</reference>
<feature type="domain" description="RING-type" evidence="11">
    <location>
        <begin position="30"/>
        <end position="68"/>
    </location>
</feature>
<organism evidence="12 13">
    <name type="scientific">Russula ochroleuca</name>
    <dbReference type="NCBI Taxonomy" id="152965"/>
    <lineage>
        <taxon>Eukaryota</taxon>
        <taxon>Fungi</taxon>
        <taxon>Dikarya</taxon>
        <taxon>Basidiomycota</taxon>
        <taxon>Agaricomycotina</taxon>
        <taxon>Agaricomycetes</taxon>
        <taxon>Russulales</taxon>
        <taxon>Russulaceae</taxon>
        <taxon>Russula</taxon>
    </lineage>
</organism>
<dbReference type="Gene3D" id="3.30.40.10">
    <property type="entry name" value="Zinc/RING finger domain, C3HC4 (zinc finger)"/>
    <property type="match status" value="1"/>
</dbReference>
<dbReference type="PANTHER" id="PTHR46077">
    <property type="entry name" value="E3 UBIQUITIN-PROTEIN LIGASE TOPORS"/>
    <property type="match status" value="1"/>
</dbReference>
<evidence type="ECO:0000256" key="4">
    <source>
        <dbReference type="ARBA" id="ARBA00022723"/>
    </source>
</evidence>
<evidence type="ECO:0000256" key="7">
    <source>
        <dbReference type="ARBA" id="ARBA00023015"/>
    </source>
</evidence>
<feature type="compositionally biased region" description="Low complexity" evidence="10">
    <location>
        <begin position="465"/>
        <end position="482"/>
    </location>
</feature>
<feature type="compositionally biased region" description="Polar residues" evidence="10">
    <location>
        <begin position="298"/>
        <end position="318"/>
    </location>
</feature>
<feature type="compositionally biased region" description="Polar residues" evidence="10">
    <location>
        <begin position="397"/>
        <end position="409"/>
    </location>
</feature>
<gene>
    <name evidence="12" type="ORF">DFH94DRAFT_773241</name>
</gene>
<evidence type="ECO:0000256" key="5">
    <source>
        <dbReference type="ARBA" id="ARBA00022771"/>
    </source>
</evidence>
<dbReference type="PANTHER" id="PTHR46077:SF1">
    <property type="entry name" value="TOP1 BINDING ARGININE_SERINE RICH PROTEIN, E3 UBIQUITIN LIGASE"/>
    <property type="match status" value="1"/>
</dbReference>
<evidence type="ECO:0000256" key="2">
    <source>
        <dbReference type="ARBA" id="ARBA00012483"/>
    </source>
</evidence>
<dbReference type="PROSITE" id="PS50089">
    <property type="entry name" value="ZF_RING_2"/>
    <property type="match status" value="1"/>
</dbReference>
<evidence type="ECO:0000256" key="9">
    <source>
        <dbReference type="PROSITE-ProRule" id="PRU00175"/>
    </source>
</evidence>
<protein>
    <recommendedName>
        <fullName evidence="2">RING-type E3 ubiquitin transferase</fullName>
        <ecNumber evidence="2">2.3.2.27</ecNumber>
    </recommendedName>
</protein>
<keyword evidence="5 9" id="KW-0863">Zinc-finger</keyword>
<dbReference type="GO" id="GO:0006513">
    <property type="term" value="P:protein monoubiquitination"/>
    <property type="evidence" value="ECO:0007669"/>
    <property type="project" value="TreeGrafter"/>
</dbReference>
<feature type="compositionally biased region" description="Basic residues" evidence="10">
    <location>
        <begin position="354"/>
        <end position="367"/>
    </location>
</feature>
<proteinExistence type="predicted"/>
<feature type="region of interest" description="Disordered" evidence="10">
    <location>
        <begin position="529"/>
        <end position="601"/>
    </location>
</feature>
<feature type="compositionally biased region" description="Low complexity" evidence="10">
    <location>
        <begin position="562"/>
        <end position="575"/>
    </location>
</feature>
<evidence type="ECO:0000313" key="13">
    <source>
        <dbReference type="Proteomes" id="UP000759537"/>
    </source>
</evidence>
<name>A0A9P5JYX8_9AGAM</name>
<evidence type="ECO:0000256" key="1">
    <source>
        <dbReference type="ARBA" id="ARBA00000900"/>
    </source>
</evidence>
<keyword evidence="8" id="KW-0804">Transcription</keyword>
<keyword evidence="4" id="KW-0479">Metal-binding</keyword>
<comment type="caution">
    <text evidence="12">The sequence shown here is derived from an EMBL/GenBank/DDBJ whole genome shotgun (WGS) entry which is preliminary data.</text>
</comment>
<dbReference type="EC" id="2.3.2.27" evidence="2"/>
<accession>A0A9P5JYX8</accession>
<evidence type="ECO:0000256" key="3">
    <source>
        <dbReference type="ARBA" id="ARBA00022679"/>
    </source>
</evidence>
<keyword evidence="6" id="KW-0862">Zinc</keyword>
<evidence type="ECO:0000259" key="11">
    <source>
        <dbReference type="PROSITE" id="PS50089"/>
    </source>
</evidence>
<dbReference type="PROSITE" id="PS00518">
    <property type="entry name" value="ZF_RING_1"/>
    <property type="match status" value="1"/>
</dbReference>
<keyword evidence="3" id="KW-0808">Transferase</keyword>
<keyword evidence="7" id="KW-0805">Transcription regulation</keyword>
<feature type="compositionally biased region" description="Basic and acidic residues" evidence="10">
    <location>
        <begin position="576"/>
        <end position="589"/>
    </location>
</feature>
<dbReference type="GO" id="GO:0000209">
    <property type="term" value="P:protein polyubiquitination"/>
    <property type="evidence" value="ECO:0007669"/>
    <property type="project" value="TreeGrafter"/>
</dbReference>
<dbReference type="GO" id="GO:0008270">
    <property type="term" value="F:zinc ion binding"/>
    <property type="evidence" value="ECO:0007669"/>
    <property type="project" value="UniProtKB-KW"/>
</dbReference>
<sequence length="654" mass="72789">MSMNVDPVAPKAENDDFVLELDAEVDEDHCSICLQAIVDRALIPGCSHEFCFECLMMWSDQSRRCPLCAQNIGDYLIHHIRSSYDYQKHFLPPLRTSPRPLSRTDGTRIAPVTHRRRERVWGSRDRSARHEADALQRAVSRRRWIYQHDLYAKHVASNKYTRYRPYPTPAQFTASQDLISRMTVFLRRELLVWPNADVEFLVTFVISLVKSIDIRSENAIKLLAEFLDMDTQYVAGERHVNAEHFAHEIYCYLRSPYRDLGVYDSVVQYDTPTGIPPPPSHERTRRWDPGLASRSRSRSQSPNLRASHSHSYPPSSREWNMRPEDSEYDSRRPNSSRRPTKVLNVYDSSGRSRSGTRVKGKGKRRASARSMSPPESGSPVAHERTASPEMLAASMNFPVNTPERNTAASSAGDMHRETSPPQTPESNSGGTPVVSPHGNPGKAHATHDTNNLPSPLDGLRSLNHEIIASSSSNSETPETPTINIDRARANPMRQPRYRSQRDSIIAHLRGSIITPRPTPNLLARMTDQTVAKPNVSGDDADVTKRTGGGRHVDLPTQTAERSSGLSDSDDPSGGSHPKEAAVTKAEAPREAPPPPPPRTSHAYLLGRLYDEKATATEARLRTQARLRARLAAERRLLAQGDGGRGASAAAAGSC</sequence>
<feature type="compositionally biased region" description="Basic and acidic residues" evidence="10">
    <location>
        <begin position="319"/>
        <end position="332"/>
    </location>
</feature>
<dbReference type="InterPro" id="IPR013083">
    <property type="entry name" value="Znf_RING/FYVE/PHD"/>
</dbReference>
<dbReference type="EMBL" id="WHVB01000027">
    <property type="protein sequence ID" value="KAF8469889.1"/>
    <property type="molecule type" value="Genomic_DNA"/>
</dbReference>
<evidence type="ECO:0000256" key="6">
    <source>
        <dbReference type="ARBA" id="ARBA00022833"/>
    </source>
</evidence>
<dbReference type="InterPro" id="IPR017907">
    <property type="entry name" value="Znf_RING_CS"/>
</dbReference>
<feature type="region of interest" description="Disordered" evidence="10">
    <location>
        <begin position="397"/>
        <end position="499"/>
    </location>
</feature>
<dbReference type="OrthoDB" id="21204at2759"/>
<reference evidence="12" key="1">
    <citation type="submission" date="2019-10" db="EMBL/GenBank/DDBJ databases">
        <authorList>
            <consortium name="DOE Joint Genome Institute"/>
            <person name="Kuo A."/>
            <person name="Miyauchi S."/>
            <person name="Kiss E."/>
            <person name="Drula E."/>
            <person name="Kohler A."/>
            <person name="Sanchez-Garcia M."/>
            <person name="Andreopoulos B."/>
            <person name="Barry K.W."/>
            <person name="Bonito G."/>
            <person name="Buee M."/>
            <person name="Carver A."/>
            <person name="Chen C."/>
            <person name="Cichocki N."/>
            <person name="Clum A."/>
            <person name="Culley D."/>
            <person name="Crous P.W."/>
            <person name="Fauchery L."/>
            <person name="Girlanda M."/>
            <person name="Hayes R."/>
            <person name="Keri Z."/>
            <person name="LaButti K."/>
            <person name="Lipzen A."/>
            <person name="Lombard V."/>
            <person name="Magnuson J."/>
            <person name="Maillard F."/>
            <person name="Morin E."/>
            <person name="Murat C."/>
            <person name="Nolan M."/>
            <person name="Ohm R."/>
            <person name="Pangilinan J."/>
            <person name="Pereira M."/>
            <person name="Perotto S."/>
            <person name="Peter M."/>
            <person name="Riley R."/>
            <person name="Sitrit Y."/>
            <person name="Stielow B."/>
            <person name="Szollosi G."/>
            <person name="Zifcakova L."/>
            <person name="Stursova M."/>
            <person name="Spatafora J.W."/>
            <person name="Tedersoo L."/>
            <person name="Vaario L.-M."/>
            <person name="Yamada A."/>
            <person name="Yan M."/>
            <person name="Wang P."/>
            <person name="Xu J."/>
            <person name="Bruns T."/>
            <person name="Baldrian P."/>
            <person name="Vilgalys R."/>
            <person name="Henrissat B."/>
            <person name="Grigoriev I.V."/>
            <person name="Hibbett D."/>
            <person name="Nagy L.G."/>
            <person name="Martin F.M."/>
        </authorList>
    </citation>
    <scope>NUCLEOTIDE SEQUENCE</scope>
    <source>
        <strain evidence="12">Prilba</strain>
    </source>
</reference>
<dbReference type="SUPFAM" id="SSF57850">
    <property type="entry name" value="RING/U-box"/>
    <property type="match status" value="1"/>
</dbReference>
<dbReference type="SMART" id="SM00184">
    <property type="entry name" value="RING"/>
    <property type="match status" value="1"/>
</dbReference>
<comment type="catalytic activity">
    <reaction evidence="1">
        <text>S-ubiquitinyl-[E2 ubiquitin-conjugating enzyme]-L-cysteine + [acceptor protein]-L-lysine = [E2 ubiquitin-conjugating enzyme]-L-cysteine + N(6)-ubiquitinyl-[acceptor protein]-L-lysine.</text>
        <dbReference type="EC" id="2.3.2.27"/>
    </reaction>
</comment>
<dbReference type="Pfam" id="PF13639">
    <property type="entry name" value="zf-RING_2"/>
    <property type="match status" value="1"/>
</dbReference>
<evidence type="ECO:0000256" key="10">
    <source>
        <dbReference type="SAM" id="MobiDB-lite"/>
    </source>
</evidence>
<evidence type="ECO:0000313" key="12">
    <source>
        <dbReference type="EMBL" id="KAF8469889.1"/>
    </source>
</evidence>
<dbReference type="GO" id="GO:0061630">
    <property type="term" value="F:ubiquitin protein ligase activity"/>
    <property type="evidence" value="ECO:0007669"/>
    <property type="project" value="UniProtKB-EC"/>
</dbReference>
<feature type="region of interest" description="Disordered" evidence="10">
    <location>
        <begin position="270"/>
        <end position="383"/>
    </location>
</feature>
<dbReference type="AlphaFoldDB" id="A0A9P5JYX8"/>
<evidence type="ECO:0000256" key="8">
    <source>
        <dbReference type="ARBA" id="ARBA00023163"/>
    </source>
</evidence>
<keyword evidence="13" id="KW-1185">Reference proteome</keyword>
<dbReference type="Proteomes" id="UP000759537">
    <property type="component" value="Unassembled WGS sequence"/>
</dbReference>